<dbReference type="KEGG" id="pbn:PADG_05030"/>
<sequence>MDEEARLRTPTLDSSSSYKTFIDDGSFPGSNFGEKTQDAQLKKENRKTMRREVMTSIPSGFINYDLGKRHYYSNDIDNDSEPEYNIYDDGSQSRSSPRPSPNAQARNHKERDYAGVLNNSYNSHAIPHRRRRRHHTTDSGSPVRQPEVENTSLYTTVAGISHPKQRRRLNRRLFHIHMETDADVNIEESLETASVECQHVHRFPIQGMHNTGKRTQT</sequence>
<dbReference type="InParanoid" id="C1GBM9"/>
<feature type="compositionally biased region" description="Basic residues" evidence="1">
    <location>
        <begin position="126"/>
        <end position="135"/>
    </location>
</feature>
<dbReference type="HOGENOM" id="CLU_110805_0_0_1"/>
<feature type="region of interest" description="Disordered" evidence="1">
    <location>
        <begin position="73"/>
        <end position="148"/>
    </location>
</feature>
<dbReference type="VEuPathDB" id="FungiDB:PADG_05030"/>
<dbReference type="AlphaFoldDB" id="C1GBM9"/>
<reference evidence="2 3" key="1">
    <citation type="journal article" date="2011" name="PLoS Genet.">
        <title>Comparative genomic analysis of human fungal pathogens causing paracoccidioidomycosis.</title>
        <authorList>
            <person name="Desjardins C.A."/>
            <person name="Champion M.D."/>
            <person name="Holder J.W."/>
            <person name="Muszewska A."/>
            <person name="Goldberg J."/>
            <person name="Bailao A.M."/>
            <person name="Brigido M.M."/>
            <person name="Ferreira M.E."/>
            <person name="Garcia A.M."/>
            <person name="Grynberg M."/>
            <person name="Gujja S."/>
            <person name="Heiman D.I."/>
            <person name="Henn M.R."/>
            <person name="Kodira C.D."/>
            <person name="Leon-Narvaez H."/>
            <person name="Longo L.V."/>
            <person name="Ma L.J."/>
            <person name="Malavazi I."/>
            <person name="Matsuo A.L."/>
            <person name="Morais F.V."/>
            <person name="Pereira M."/>
            <person name="Rodriguez-Brito S."/>
            <person name="Sakthikumar S."/>
            <person name="Salem-Izacc S.M."/>
            <person name="Sykes S.M."/>
            <person name="Teixeira M.M."/>
            <person name="Vallejo M.C."/>
            <person name="Walter M.E."/>
            <person name="Yandava C."/>
            <person name="Young S."/>
            <person name="Zeng Q."/>
            <person name="Zucker J."/>
            <person name="Felipe M.S."/>
            <person name="Goldman G.H."/>
            <person name="Haas B.J."/>
            <person name="McEwen J.G."/>
            <person name="Nino-Vega G."/>
            <person name="Puccia R."/>
            <person name="San-Blas G."/>
            <person name="Soares C.M."/>
            <person name="Birren B.W."/>
            <person name="Cuomo C.A."/>
        </authorList>
    </citation>
    <scope>NUCLEOTIDE SEQUENCE [LARGE SCALE GENOMIC DNA]</scope>
    <source>
        <strain evidence="2 3">Pb18</strain>
    </source>
</reference>
<name>C1GBM9_PARBD</name>
<evidence type="ECO:0000313" key="2">
    <source>
        <dbReference type="EMBL" id="EEH48951.2"/>
    </source>
</evidence>
<feature type="region of interest" description="Disordered" evidence="1">
    <location>
        <begin position="1"/>
        <end position="47"/>
    </location>
</feature>
<organism evidence="2 3">
    <name type="scientific">Paracoccidioides brasiliensis (strain Pb18)</name>
    <dbReference type="NCBI Taxonomy" id="502780"/>
    <lineage>
        <taxon>Eukaryota</taxon>
        <taxon>Fungi</taxon>
        <taxon>Dikarya</taxon>
        <taxon>Ascomycota</taxon>
        <taxon>Pezizomycotina</taxon>
        <taxon>Eurotiomycetes</taxon>
        <taxon>Eurotiomycetidae</taxon>
        <taxon>Onygenales</taxon>
        <taxon>Ajellomycetaceae</taxon>
        <taxon>Paracoccidioides</taxon>
    </lineage>
</organism>
<feature type="compositionally biased region" description="Low complexity" evidence="1">
    <location>
        <begin position="92"/>
        <end position="105"/>
    </location>
</feature>
<gene>
    <name evidence="2" type="ORF">PADG_05030</name>
</gene>
<dbReference type="GeneID" id="22584036"/>
<dbReference type="OMA" id="NSHAIPH"/>
<accession>C1GBM9</accession>
<proteinExistence type="predicted"/>
<protein>
    <submittedName>
        <fullName evidence="2">Uncharacterized protein</fullName>
    </submittedName>
</protein>
<keyword evidence="3" id="KW-1185">Reference proteome</keyword>
<evidence type="ECO:0000313" key="3">
    <source>
        <dbReference type="Proteomes" id="UP000001628"/>
    </source>
</evidence>
<dbReference type="OrthoDB" id="10319957at2759"/>
<dbReference type="RefSeq" id="XP_010760243.1">
    <property type="nucleotide sequence ID" value="XM_010761941.1"/>
</dbReference>
<evidence type="ECO:0000256" key="1">
    <source>
        <dbReference type="SAM" id="MobiDB-lite"/>
    </source>
</evidence>
<feature type="compositionally biased region" description="Basic and acidic residues" evidence="1">
    <location>
        <begin position="35"/>
        <end position="47"/>
    </location>
</feature>
<feature type="compositionally biased region" description="Polar residues" evidence="1">
    <location>
        <begin position="138"/>
        <end position="148"/>
    </location>
</feature>
<dbReference type="Proteomes" id="UP000001628">
    <property type="component" value="Unassembled WGS sequence"/>
</dbReference>
<dbReference type="eggNOG" id="ENOG502RMR5">
    <property type="taxonomic scope" value="Eukaryota"/>
</dbReference>
<dbReference type="EMBL" id="KN275961">
    <property type="protein sequence ID" value="EEH48951.2"/>
    <property type="molecule type" value="Genomic_DNA"/>
</dbReference>